<evidence type="ECO:0000256" key="1">
    <source>
        <dbReference type="SAM" id="MobiDB-lite"/>
    </source>
</evidence>
<dbReference type="InterPro" id="IPR032675">
    <property type="entry name" value="LRR_dom_sf"/>
</dbReference>
<proteinExistence type="predicted"/>
<feature type="compositionally biased region" description="Low complexity" evidence="1">
    <location>
        <begin position="319"/>
        <end position="349"/>
    </location>
</feature>
<feature type="region of interest" description="Disordered" evidence="1">
    <location>
        <begin position="382"/>
        <end position="428"/>
    </location>
</feature>
<evidence type="ECO:0000313" key="2">
    <source>
        <dbReference type="EMBL" id="KAF9334220.1"/>
    </source>
</evidence>
<dbReference type="Proteomes" id="UP000696485">
    <property type="component" value="Unassembled WGS sequence"/>
</dbReference>
<feature type="compositionally biased region" description="Low complexity" evidence="1">
    <location>
        <begin position="382"/>
        <end position="403"/>
    </location>
</feature>
<dbReference type="Gene3D" id="3.80.10.10">
    <property type="entry name" value="Ribonuclease Inhibitor"/>
    <property type="match status" value="1"/>
</dbReference>
<dbReference type="SUPFAM" id="SSF52047">
    <property type="entry name" value="RNI-like"/>
    <property type="match status" value="1"/>
</dbReference>
<feature type="region of interest" description="Disordered" evidence="1">
    <location>
        <begin position="317"/>
        <end position="365"/>
    </location>
</feature>
<protein>
    <submittedName>
        <fullName evidence="2">Uncharacterized protein</fullName>
    </submittedName>
</protein>
<keyword evidence="3" id="KW-1185">Reference proteome</keyword>
<sequence length="499" mass="55998">MSLERRKDLDISVDYFKPATDYLSLYTHYHHPGLSKFIWRLFPAIEDAAMVEQRLVTHNPERIRELYLESVQLQDIISLAPRLSCLYRIRTRHESWDIHGCIDFMKEHNARFGTVRMLELEANIPEQYDTAMEENVNELIATVDHLRTLELSGFETLTTDLERIPRVPLRIIELSGDDSEHVAMTISQAAEAFQDTLQVIKANSYSYLSNRTLTSLTWKCPMPRLEVIKIVGRSNLPFDFRSLQYCPALKILDISKYSGMRACSEALLLNMRYLTQLEYLGLSSFDHLADSTVRTILGCMPRLKHLRLALKDTPTWNMSGSSSAASSGGSSTMPNPSSSSSPMSSAATSVQEGSTTGITSGMRITGMTGDLNTRLNFAAMSVSSQSPAPSSTSSASPSPVPMTQLGQPGYRATSLPPPPPSGSSSLRPSLMDRFQMENNYLSLDGILDAIRGLRESKRLEKLSIVLPKVDYEENFHRLEMYNLQHPDLEIVVYRYAHGL</sequence>
<reference evidence="2" key="1">
    <citation type="journal article" date="2020" name="Fungal Divers.">
        <title>Resolving the Mortierellaceae phylogeny through synthesis of multi-gene phylogenetics and phylogenomics.</title>
        <authorList>
            <person name="Vandepol N."/>
            <person name="Liber J."/>
            <person name="Desiro A."/>
            <person name="Na H."/>
            <person name="Kennedy M."/>
            <person name="Barry K."/>
            <person name="Grigoriev I.V."/>
            <person name="Miller A.N."/>
            <person name="O'Donnell K."/>
            <person name="Stajich J.E."/>
            <person name="Bonito G."/>
        </authorList>
    </citation>
    <scope>NUCLEOTIDE SEQUENCE</scope>
    <source>
        <strain evidence="2">NVP1</strain>
    </source>
</reference>
<accession>A0A9P5SQI3</accession>
<comment type="caution">
    <text evidence="2">The sequence shown here is derived from an EMBL/GenBank/DDBJ whole genome shotgun (WGS) entry which is preliminary data.</text>
</comment>
<dbReference type="AlphaFoldDB" id="A0A9P5SQI3"/>
<name>A0A9P5SQI3_9FUNG</name>
<organism evidence="2 3">
    <name type="scientific">Podila minutissima</name>
    <dbReference type="NCBI Taxonomy" id="64525"/>
    <lineage>
        <taxon>Eukaryota</taxon>
        <taxon>Fungi</taxon>
        <taxon>Fungi incertae sedis</taxon>
        <taxon>Mucoromycota</taxon>
        <taxon>Mortierellomycotina</taxon>
        <taxon>Mortierellomycetes</taxon>
        <taxon>Mortierellales</taxon>
        <taxon>Mortierellaceae</taxon>
        <taxon>Podila</taxon>
    </lineage>
</organism>
<evidence type="ECO:0000313" key="3">
    <source>
        <dbReference type="Proteomes" id="UP000696485"/>
    </source>
</evidence>
<gene>
    <name evidence="2" type="ORF">BG006_002546</name>
</gene>
<feature type="compositionally biased region" description="Polar residues" evidence="1">
    <location>
        <begin position="350"/>
        <end position="359"/>
    </location>
</feature>
<dbReference type="EMBL" id="JAAAUY010000160">
    <property type="protein sequence ID" value="KAF9334220.1"/>
    <property type="molecule type" value="Genomic_DNA"/>
</dbReference>